<accession>A0A024FWN9</accession>
<protein>
    <submittedName>
        <fullName evidence="2">Uncharacterized protein</fullName>
    </submittedName>
</protein>
<keyword evidence="3" id="KW-1185">Reference proteome</keyword>
<feature type="region of interest" description="Disordered" evidence="1">
    <location>
        <begin position="65"/>
        <end position="184"/>
    </location>
</feature>
<evidence type="ECO:0000313" key="2">
    <source>
        <dbReference type="EMBL" id="CCI11510.1"/>
    </source>
</evidence>
<feature type="compositionally biased region" description="Polar residues" evidence="1">
    <location>
        <begin position="65"/>
        <end position="74"/>
    </location>
</feature>
<evidence type="ECO:0000313" key="3">
    <source>
        <dbReference type="Proteomes" id="UP000053237"/>
    </source>
</evidence>
<evidence type="ECO:0000256" key="1">
    <source>
        <dbReference type="SAM" id="MobiDB-lite"/>
    </source>
</evidence>
<feature type="compositionally biased region" description="Basic and acidic residues" evidence="1">
    <location>
        <begin position="75"/>
        <end position="88"/>
    </location>
</feature>
<gene>
    <name evidence="2" type="ORF">BN9_130590</name>
</gene>
<dbReference type="AlphaFoldDB" id="A0A024FWN9"/>
<name>A0A024FWN9_9STRA</name>
<comment type="caution">
    <text evidence="2">The sequence shown here is derived from an EMBL/GenBank/DDBJ whole genome shotgun (WGS) entry which is preliminary data.</text>
</comment>
<sequence length="229" mass="26452">MKHNTKQQSFRCATCYDSGTIDIKETISSEQGKLLEHADDSYKSSAGIIDVFEIPFLEINTVESSETKTVNSVESENKYGDEKQKEDDGTNALDLPERKDVTEDIIWKGERVKNENKHQNDDNGRKAHDGTNANDSEGMLADTSCVDSDAEKEKEEDLYHGIRSNEHDDRNDKTDRSENNHEDMKRVQNQFYKVEYHLLLYSLNPVIMRTTLLRNSRDLIQFYYSKLVE</sequence>
<proteinExistence type="predicted"/>
<organism evidence="2 3">
    <name type="scientific">Albugo candida</name>
    <dbReference type="NCBI Taxonomy" id="65357"/>
    <lineage>
        <taxon>Eukaryota</taxon>
        <taxon>Sar</taxon>
        <taxon>Stramenopiles</taxon>
        <taxon>Oomycota</taxon>
        <taxon>Peronosporomycetes</taxon>
        <taxon>Albuginales</taxon>
        <taxon>Albuginaceae</taxon>
        <taxon>Albugo</taxon>
    </lineage>
</organism>
<reference evidence="2 3" key="1">
    <citation type="submission" date="2012-05" db="EMBL/GenBank/DDBJ databases">
        <title>Recombination and specialization in a pathogen metapopulation.</title>
        <authorList>
            <person name="Gardiner A."/>
            <person name="Kemen E."/>
            <person name="Schultz-Larsen T."/>
            <person name="MacLean D."/>
            <person name="Van Oosterhout C."/>
            <person name="Jones J.D.G."/>
        </authorList>
    </citation>
    <scope>NUCLEOTIDE SEQUENCE [LARGE SCALE GENOMIC DNA]</scope>
    <source>
        <strain evidence="2 3">Ac Nc2</strain>
    </source>
</reference>
<dbReference type="Proteomes" id="UP000053237">
    <property type="component" value="Unassembled WGS sequence"/>
</dbReference>
<feature type="compositionally biased region" description="Basic and acidic residues" evidence="1">
    <location>
        <begin position="95"/>
        <end position="129"/>
    </location>
</feature>
<dbReference type="EMBL" id="CAIX01001144">
    <property type="protein sequence ID" value="CCI11510.1"/>
    <property type="molecule type" value="Genomic_DNA"/>
</dbReference>
<feature type="compositionally biased region" description="Basic and acidic residues" evidence="1">
    <location>
        <begin position="149"/>
        <end position="184"/>
    </location>
</feature>
<dbReference type="InParanoid" id="A0A024FWN9"/>